<feature type="binding site" evidence="11">
    <location>
        <position position="70"/>
    </location>
    <ligand>
        <name>UMP</name>
        <dbReference type="ChEBI" id="CHEBI:57865"/>
    </ligand>
</feature>
<dbReference type="AlphaFoldDB" id="A0A097ST34"/>
<keyword evidence="4 11" id="KW-0963">Cytoplasm</keyword>
<feature type="binding site" evidence="11">
    <location>
        <position position="159"/>
    </location>
    <ligand>
        <name>ATP</name>
        <dbReference type="ChEBI" id="CHEBI:30616"/>
    </ligand>
</feature>
<dbReference type="GO" id="GO:0006225">
    <property type="term" value="P:UDP biosynthetic process"/>
    <property type="evidence" value="ECO:0007669"/>
    <property type="project" value="TreeGrafter"/>
</dbReference>
<dbReference type="InterPro" id="IPR015963">
    <property type="entry name" value="Uridylate_kinase_bac"/>
</dbReference>
<dbReference type="PANTHER" id="PTHR42833:SF4">
    <property type="entry name" value="URIDYLATE KINASE PUMPKIN, CHLOROPLASTIC"/>
    <property type="match status" value="1"/>
</dbReference>
<feature type="binding site" evidence="11">
    <location>
        <position position="51"/>
    </location>
    <ligand>
        <name>ATP</name>
        <dbReference type="ChEBI" id="CHEBI:30616"/>
    </ligand>
</feature>
<accession>A0A097ST34</accession>
<dbReference type="InterPro" id="IPR001048">
    <property type="entry name" value="Asp/Glu/Uridylate_kinase"/>
</dbReference>
<feature type="domain" description="Aspartate/glutamate/uridylate kinase" evidence="12">
    <location>
        <begin position="6"/>
        <end position="213"/>
    </location>
</feature>
<keyword evidence="14" id="KW-1185">Reference proteome</keyword>
<dbReference type="Gene3D" id="3.40.1160.10">
    <property type="entry name" value="Acetylglutamate kinase-like"/>
    <property type="match status" value="1"/>
</dbReference>
<sequence>MKEKQTILLKISGEFFKDNETIINNTKLIEIANQIKVLTKTYNIGVVIGGGNIIRGGTSTLKNVARTTADQMGMIATLINSLALRDQLRSMNVKVDLYSLIPIPTIARVYNINEMKNHLANNHVIIFAGGTGNPFFSTDSGIALRALETDAKAILMAKNGVDGVYSADPRKVKNAKRYDKLTYLQALKENLQVMDLTALSLLKDSGVTVQIFNADEDKCFIKALTNKIKSTKMTK</sequence>
<dbReference type="SUPFAM" id="SSF53633">
    <property type="entry name" value="Carbamate kinase-like"/>
    <property type="match status" value="1"/>
</dbReference>
<evidence type="ECO:0000256" key="6">
    <source>
        <dbReference type="ARBA" id="ARBA00022741"/>
    </source>
</evidence>
<dbReference type="HAMAP" id="MF_01220_B">
    <property type="entry name" value="PyrH_B"/>
    <property type="match status" value="1"/>
</dbReference>
<dbReference type="KEGG" id="mgj:MGM1_3600"/>
<keyword evidence="9 11" id="KW-0665">Pyrimidine biosynthesis</keyword>
<keyword evidence="8 11" id="KW-0067">ATP-binding</keyword>
<comment type="pathway">
    <text evidence="2 11">Pyrimidine metabolism; CTP biosynthesis via de novo pathway; UDP from UMP (UMPK route): step 1/1.</text>
</comment>
<evidence type="ECO:0000256" key="11">
    <source>
        <dbReference type="HAMAP-Rule" id="MF_01220"/>
    </source>
</evidence>
<dbReference type="EMBL" id="CP007711">
    <property type="protein sequence ID" value="AIV03732.1"/>
    <property type="molecule type" value="Genomic_DNA"/>
</dbReference>
<dbReference type="GO" id="GO:0005737">
    <property type="term" value="C:cytoplasm"/>
    <property type="evidence" value="ECO:0007669"/>
    <property type="project" value="UniProtKB-SubCell"/>
</dbReference>
<dbReference type="eggNOG" id="COG0528">
    <property type="taxonomic scope" value="Bacteria"/>
</dbReference>
<feature type="binding site" evidence="11">
    <location>
        <begin position="131"/>
        <end position="138"/>
    </location>
    <ligand>
        <name>UMP</name>
        <dbReference type="ChEBI" id="CHEBI:57865"/>
    </ligand>
</feature>
<evidence type="ECO:0000256" key="7">
    <source>
        <dbReference type="ARBA" id="ARBA00022777"/>
    </source>
</evidence>
<evidence type="ECO:0000256" key="5">
    <source>
        <dbReference type="ARBA" id="ARBA00022679"/>
    </source>
</evidence>
<evidence type="ECO:0000256" key="8">
    <source>
        <dbReference type="ARBA" id="ARBA00022840"/>
    </source>
</evidence>
<comment type="subunit">
    <text evidence="11">Homohexamer.</text>
</comment>
<dbReference type="EC" id="2.7.4.22" evidence="11"/>
<comment type="function">
    <text evidence="11">Catalyzes the reversible phosphorylation of UMP to UDP.</text>
</comment>
<evidence type="ECO:0000256" key="4">
    <source>
        <dbReference type="ARBA" id="ARBA00022490"/>
    </source>
</evidence>
<dbReference type="NCBIfam" id="TIGR02075">
    <property type="entry name" value="pyrH_bact"/>
    <property type="match status" value="1"/>
</dbReference>
<dbReference type="PIRSF" id="PIRSF005650">
    <property type="entry name" value="Uridylate_kin"/>
    <property type="match status" value="1"/>
</dbReference>
<dbReference type="InterPro" id="IPR036393">
    <property type="entry name" value="AceGlu_kinase-like_sf"/>
</dbReference>
<keyword evidence="6 11" id="KW-0547">Nucleotide-binding</keyword>
<protein>
    <recommendedName>
        <fullName evidence="11">Uridylate kinase</fullName>
        <shortName evidence="11">UK</shortName>
        <ecNumber evidence="11">2.7.4.22</ecNumber>
    </recommendedName>
    <alternativeName>
        <fullName evidence="11">Uridine monophosphate kinase</fullName>
        <shortName evidence="11">UMP kinase</shortName>
        <shortName evidence="11">UMPK</shortName>
    </alternativeName>
</protein>
<evidence type="ECO:0000256" key="1">
    <source>
        <dbReference type="ARBA" id="ARBA00004496"/>
    </source>
</evidence>
<dbReference type="UniPathway" id="UPA00159">
    <property type="reaction ID" value="UER00275"/>
</dbReference>
<dbReference type="GO" id="GO:0044210">
    <property type="term" value="P:'de novo' CTP biosynthetic process"/>
    <property type="evidence" value="ECO:0007669"/>
    <property type="project" value="UniProtKB-UniRule"/>
</dbReference>
<proteinExistence type="inferred from homology"/>
<evidence type="ECO:0000313" key="13">
    <source>
        <dbReference type="EMBL" id="AIV03732.1"/>
    </source>
</evidence>
<dbReference type="GO" id="GO:0033862">
    <property type="term" value="F:UMP kinase activity"/>
    <property type="evidence" value="ECO:0007669"/>
    <property type="project" value="UniProtKB-EC"/>
</dbReference>
<reference evidence="13 14" key="1">
    <citation type="journal article" date="2014" name="PLoS ONE">
        <title>An emerging Mycoplasma associated with trichomoniasis, vaginal infection and disease.</title>
        <authorList>
            <consortium name="Vaginal Microbiome Consortium"/>
            <person name="Fettweis J.M."/>
            <person name="Serrano M.G."/>
            <person name="Huang B."/>
            <person name="Brooks J.P."/>
            <person name="Glascock A.L."/>
            <person name="Sheth N.U."/>
            <person name="Strauss J.F.III."/>
            <person name="Jefferson K.K."/>
            <person name="Buck G.A."/>
        </authorList>
    </citation>
    <scope>NUCLEOTIDE SEQUENCE [LARGE SCALE GENOMIC DNA]</scope>
    <source>
        <strain evidence="13 14">VCU_M1</strain>
    </source>
</reference>
<comment type="activity regulation">
    <text evidence="11">Inhibited by UTP.</text>
</comment>
<comment type="similarity">
    <text evidence="3 11">Belongs to the UMP kinase family.</text>
</comment>
<evidence type="ECO:0000256" key="3">
    <source>
        <dbReference type="ARBA" id="ARBA00007614"/>
    </source>
</evidence>
<feature type="binding site" evidence="11">
    <location>
        <position position="168"/>
    </location>
    <ligand>
        <name>ATP</name>
        <dbReference type="ChEBI" id="CHEBI:30616"/>
    </ligand>
</feature>
<dbReference type="InterPro" id="IPR011817">
    <property type="entry name" value="Uridylate_kinase"/>
</dbReference>
<feature type="binding site" evidence="11">
    <location>
        <position position="165"/>
    </location>
    <ligand>
        <name>ATP</name>
        <dbReference type="ChEBI" id="CHEBI:30616"/>
    </ligand>
</feature>
<dbReference type="HOGENOM" id="CLU_033861_0_1_14"/>
<evidence type="ECO:0000259" key="12">
    <source>
        <dbReference type="Pfam" id="PF00696"/>
    </source>
</evidence>
<dbReference type="GO" id="GO:0005524">
    <property type="term" value="F:ATP binding"/>
    <property type="evidence" value="ECO:0007669"/>
    <property type="project" value="UniProtKB-KW"/>
</dbReference>
<dbReference type="Pfam" id="PF00696">
    <property type="entry name" value="AA_kinase"/>
    <property type="match status" value="1"/>
</dbReference>
<comment type="caution">
    <text evidence="11">Lacks conserved residue(s) required for the propagation of feature annotation.</text>
</comment>
<evidence type="ECO:0000256" key="10">
    <source>
        <dbReference type="ARBA" id="ARBA00047767"/>
    </source>
</evidence>
<feature type="binding site" evidence="11">
    <location>
        <position position="55"/>
    </location>
    <ligand>
        <name>ATP</name>
        <dbReference type="ChEBI" id="CHEBI:30616"/>
    </ligand>
</feature>
<evidence type="ECO:0000256" key="9">
    <source>
        <dbReference type="ARBA" id="ARBA00022975"/>
    </source>
</evidence>
<organism evidence="13 14">
    <name type="scientific">Candidatus Malacoplasma girerdii</name>
    <dbReference type="NCBI Taxonomy" id="1318617"/>
    <lineage>
        <taxon>Bacteria</taxon>
        <taxon>Bacillati</taxon>
        <taxon>Mycoplasmatota</taxon>
        <taxon>Mycoplasmoidales</taxon>
        <taxon>Mycoplasmoidaceae</taxon>
        <taxon>Malacoplasma</taxon>
    </lineage>
</organism>
<comment type="subcellular location">
    <subcellularLocation>
        <location evidence="1 11">Cytoplasm</location>
    </subcellularLocation>
</comment>
<feature type="binding site" evidence="11">
    <location>
        <begin position="10"/>
        <end position="13"/>
    </location>
    <ligand>
        <name>ATP</name>
        <dbReference type="ChEBI" id="CHEBI:30616"/>
    </ligand>
</feature>
<dbReference type="STRING" id="1318617.MGM1_3600"/>
<keyword evidence="7 11" id="KW-0418">Kinase</keyword>
<dbReference type="PANTHER" id="PTHR42833">
    <property type="entry name" value="URIDYLATE KINASE"/>
    <property type="match status" value="1"/>
</dbReference>
<name>A0A097ST34_9BACT</name>
<evidence type="ECO:0000313" key="14">
    <source>
        <dbReference type="Proteomes" id="UP000030066"/>
    </source>
</evidence>
<feature type="binding site" evidence="11">
    <location>
        <position position="50"/>
    </location>
    <ligand>
        <name>UMP</name>
        <dbReference type="ChEBI" id="CHEBI:57865"/>
    </ligand>
</feature>
<keyword evidence="5 11" id="KW-0808">Transferase</keyword>
<evidence type="ECO:0000256" key="2">
    <source>
        <dbReference type="ARBA" id="ARBA00004791"/>
    </source>
</evidence>
<gene>
    <name evidence="11 13" type="primary">pyrH</name>
    <name evidence="13" type="ORF">MGM1_3600</name>
</gene>
<comment type="catalytic activity">
    <reaction evidence="10 11">
        <text>UMP + ATP = UDP + ADP</text>
        <dbReference type="Rhea" id="RHEA:24400"/>
        <dbReference type="ChEBI" id="CHEBI:30616"/>
        <dbReference type="ChEBI" id="CHEBI:57865"/>
        <dbReference type="ChEBI" id="CHEBI:58223"/>
        <dbReference type="ChEBI" id="CHEBI:456216"/>
        <dbReference type="EC" id="2.7.4.22"/>
    </reaction>
</comment>
<dbReference type="Proteomes" id="UP000030066">
    <property type="component" value="Chromosome"/>
</dbReference>